<dbReference type="Gene3D" id="3.30.70.270">
    <property type="match status" value="1"/>
</dbReference>
<dbReference type="SUPFAM" id="SSF55781">
    <property type="entry name" value="GAF domain-like"/>
    <property type="match status" value="1"/>
</dbReference>
<dbReference type="EMBL" id="QFPO01000002">
    <property type="protein sequence ID" value="PZQ19627.1"/>
    <property type="molecule type" value="Genomic_DNA"/>
</dbReference>
<dbReference type="Gene3D" id="3.30.450.40">
    <property type="match status" value="1"/>
</dbReference>
<dbReference type="CDD" id="cd01949">
    <property type="entry name" value="GGDEF"/>
    <property type="match status" value="1"/>
</dbReference>
<dbReference type="PANTHER" id="PTHR45138:SF9">
    <property type="entry name" value="DIGUANYLATE CYCLASE DGCM-RELATED"/>
    <property type="match status" value="1"/>
</dbReference>
<dbReference type="NCBIfam" id="TIGR00254">
    <property type="entry name" value="GGDEF"/>
    <property type="match status" value="1"/>
</dbReference>
<accession>A0A2W5MIB2</accession>
<dbReference type="SMART" id="SM00065">
    <property type="entry name" value="GAF"/>
    <property type="match status" value="1"/>
</dbReference>
<evidence type="ECO:0000313" key="6">
    <source>
        <dbReference type="Proteomes" id="UP000249046"/>
    </source>
</evidence>
<dbReference type="GO" id="GO:0052621">
    <property type="term" value="F:diguanylate cyclase activity"/>
    <property type="evidence" value="ECO:0007669"/>
    <property type="project" value="UniProtKB-EC"/>
</dbReference>
<dbReference type="FunFam" id="3.30.70.270:FF:000001">
    <property type="entry name" value="Diguanylate cyclase domain protein"/>
    <property type="match status" value="1"/>
</dbReference>
<comment type="caution">
    <text evidence="5">The sequence shown here is derived from an EMBL/GenBank/DDBJ whole genome shotgun (WGS) entry which is preliminary data.</text>
</comment>
<evidence type="ECO:0000256" key="3">
    <source>
        <dbReference type="ARBA" id="ARBA00034247"/>
    </source>
</evidence>
<reference evidence="5 6" key="1">
    <citation type="submission" date="2017-08" db="EMBL/GenBank/DDBJ databases">
        <title>Infants hospitalized years apart are colonized by the same room-sourced microbial strains.</title>
        <authorList>
            <person name="Brooks B."/>
            <person name="Olm M.R."/>
            <person name="Firek B.A."/>
            <person name="Baker R."/>
            <person name="Thomas B.C."/>
            <person name="Morowitz M.J."/>
            <person name="Banfield J.F."/>
        </authorList>
    </citation>
    <scope>NUCLEOTIDE SEQUENCE [LARGE SCALE GENOMIC DNA]</scope>
    <source>
        <strain evidence="5">S2_005_003_R2_42</strain>
    </source>
</reference>
<dbReference type="Pfam" id="PF00990">
    <property type="entry name" value="GGDEF"/>
    <property type="match status" value="1"/>
</dbReference>
<proteinExistence type="predicted"/>
<evidence type="ECO:0000256" key="2">
    <source>
        <dbReference type="ARBA" id="ARBA00012528"/>
    </source>
</evidence>
<dbReference type="GO" id="GO:0005886">
    <property type="term" value="C:plasma membrane"/>
    <property type="evidence" value="ECO:0007669"/>
    <property type="project" value="TreeGrafter"/>
</dbReference>
<dbReference type="GO" id="GO:0043709">
    <property type="term" value="P:cell adhesion involved in single-species biofilm formation"/>
    <property type="evidence" value="ECO:0007669"/>
    <property type="project" value="TreeGrafter"/>
</dbReference>
<comment type="cofactor">
    <cofactor evidence="1">
        <name>Mg(2+)</name>
        <dbReference type="ChEBI" id="CHEBI:18420"/>
    </cofactor>
</comment>
<name>A0A2W5MIB2_9GAMM</name>
<dbReference type="PANTHER" id="PTHR45138">
    <property type="entry name" value="REGULATORY COMPONENTS OF SENSORY TRANSDUCTION SYSTEM"/>
    <property type="match status" value="1"/>
</dbReference>
<dbReference type="InterPro" id="IPR029016">
    <property type="entry name" value="GAF-like_dom_sf"/>
</dbReference>
<comment type="catalytic activity">
    <reaction evidence="3">
        <text>2 GTP = 3',3'-c-di-GMP + 2 diphosphate</text>
        <dbReference type="Rhea" id="RHEA:24898"/>
        <dbReference type="ChEBI" id="CHEBI:33019"/>
        <dbReference type="ChEBI" id="CHEBI:37565"/>
        <dbReference type="ChEBI" id="CHEBI:58805"/>
        <dbReference type="EC" id="2.7.7.65"/>
    </reaction>
</comment>
<dbReference type="AlphaFoldDB" id="A0A2W5MIB2"/>
<dbReference type="SMART" id="SM00267">
    <property type="entry name" value="GGDEF"/>
    <property type="match status" value="1"/>
</dbReference>
<dbReference type="EC" id="2.7.7.65" evidence="2"/>
<dbReference type="InterPro" id="IPR029787">
    <property type="entry name" value="Nucleotide_cyclase"/>
</dbReference>
<dbReference type="GO" id="GO:1902201">
    <property type="term" value="P:negative regulation of bacterial-type flagellum-dependent cell motility"/>
    <property type="evidence" value="ECO:0007669"/>
    <property type="project" value="TreeGrafter"/>
</dbReference>
<dbReference type="InterPro" id="IPR000160">
    <property type="entry name" value="GGDEF_dom"/>
</dbReference>
<dbReference type="Proteomes" id="UP000249046">
    <property type="component" value="Unassembled WGS sequence"/>
</dbReference>
<dbReference type="InterPro" id="IPR003018">
    <property type="entry name" value="GAF"/>
</dbReference>
<evidence type="ECO:0000259" key="4">
    <source>
        <dbReference type="PROSITE" id="PS50887"/>
    </source>
</evidence>
<gene>
    <name evidence="5" type="ORF">DI564_02185</name>
</gene>
<sequence>MIVPADETARLAALHQPGLLDSDPERAYDDLVAIATGICGTPMGAISLIDHDRQWFKARVGLEANETSRQSAFCAHTILTPDDLLIVPDAMLDARFRDNELVVGGPGIRFYAGAPLRARGGEALGSLCVIDRVPRTLEPFQLDALRSLSRQVGALIELRLAYRALRHQMDERAWYEQQLIAQNEQLAEQTRTDALTGLPNRRAFDAALANAVEQAERGGSLSLAMIDVDHFKIVNDLHGHPRGDEILVAVAQVIHGQRGRQGFCARYGGEEFALLMPDIGDDTAEYQCEFLREGVQAIATGIPVTASIGLASFRSGDSGASMLARADQALYEAKRSGRNRVVRA</sequence>
<dbReference type="SUPFAM" id="SSF55073">
    <property type="entry name" value="Nucleotide cyclase"/>
    <property type="match status" value="1"/>
</dbReference>
<dbReference type="PROSITE" id="PS50887">
    <property type="entry name" value="GGDEF"/>
    <property type="match status" value="1"/>
</dbReference>
<organism evidence="5 6">
    <name type="scientific">Rhodanobacter denitrificans</name>
    <dbReference type="NCBI Taxonomy" id="666685"/>
    <lineage>
        <taxon>Bacteria</taxon>
        <taxon>Pseudomonadati</taxon>
        <taxon>Pseudomonadota</taxon>
        <taxon>Gammaproteobacteria</taxon>
        <taxon>Lysobacterales</taxon>
        <taxon>Rhodanobacteraceae</taxon>
        <taxon>Rhodanobacter</taxon>
    </lineage>
</organism>
<evidence type="ECO:0000313" key="5">
    <source>
        <dbReference type="EMBL" id="PZQ19627.1"/>
    </source>
</evidence>
<evidence type="ECO:0000256" key="1">
    <source>
        <dbReference type="ARBA" id="ARBA00001946"/>
    </source>
</evidence>
<dbReference type="Pfam" id="PF01590">
    <property type="entry name" value="GAF"/>
    <property type="match status" value="1"/>
</dbReference>
<protein>
    <recommendedName>
        <fullName evidence="2">diguanylate cyclase</fullName>
        <ecNumber evidence="2">2.7.7.65</ecNumber>
    </recommendedName>
</protein>
<dbReference type="InterPro" id="IPR043128">
    <property type="entry name" value="Rev_trsase/Diguanyl_cyclase"/>
</dbReference>
<dbReference type="InterPro" id="IPR050469">
    <property type="entry name" value="Diguanylate_Cyclase"/>
</dbReference>
<feature type="domain" description="GGDEF" evidence="4">
    <location>
        <begin position="219"/>
        <end position="344"/>
    </location>
</feature>